<dbReference type="Proteomes" id="UP000815325">
    <property type="component" value="Unassembled WGS sequence"/>
</dbReference>
<dbReference type="SMART" id="SM00248">
    <property type="entry name" value="ANK"/>
    <property type="match status" value="3"/>
</dbReference>
<dbReference type="Gene3D" id="1.25.40.20">
    <property type="entry name" value="Ankyrin repeat-containing domain"/>
    <property type="match status" value="2"/>
</dbReference>
<dbReference type="PROSITE" id="PS50088">
    <property type="entry name" value="ANK_REPEAT"/>
    <property type="match status" value="2"/>
</dbReference>
<protein>
    <submittedName>
        <fullName evidence="5">Tankyrase 2</fullName>
    </submittedName>
</protein>
<gene>
    <name evidence="5" type="ORF">DUNSADRAFT_9746</name>
</gene>
<dbReference type="PROSITE" id="PS50297">
    <property type="entry name" value="ANK_REP_REGION"/>
    <property type="match status" value="2"/>
</dbReference>
<feature type="compositionally biased region" description="Basic and acidic residues" evidence="4">
    <location>
        <begin position="162"/>
        <end position="174"/>
    </location>
</feature>
<evidence type="ECO:0000256" key="1">
    <source>
        <dbReference type="ARBA" id="ARBA00022737"/>
    </source>
</evidence>
<keyword evidence="1" id="KW-0677">Repeat</keyword>
<evidence type="ECO:0000313" key="6">
    <source>
        <dbReference type="Proteomes" id="UP000815325"/>
    </source>
</evidence>
<evidence type="ECO:0000256" key="2">
    <source>
        <dbReference type="ARBA" id="ARBA00023043"/>
    </source>
</evidence>
<dbReference type="InterPro" id="IPR002110">
    <property type="entry name" value="Ankyrin_rpt"/>
</dbReference>
<feature type="compositionally biased region" description="Acidic residues" evidence="4">
    <location>
        <begin position="145"/>
        <end position="161"/>
    </location>
</feature>
<dbReference type="PRINTS" id="PR01415">
    <property type="entry name" value="ANKYRIN"/>
</dbReference>
<dbReference type="PANTHER" id="PTHR24171:SF8">
    <property type="entry name" value="BRCA1-ASSOCIATED RING DOMAIN PROTEIN 1"/>
    <property type="match status" value="1"/>
</dbReference>
<evidence type="ECO:0000256" key="3">
    <source>
        <dbReference type="PROSITE-ProRule" id="PRU00023"/>
    </source>
</evidence>
<dbReference type="PANTHER" id="PTHR24171">
    <property type="entry name" value="ANKYRIN REPEAT DOMAIN-CONTAINING PROTEIN 39-RELATED"/>
    <property type="match status" value="1"/>
</dbReference>
<comment type="caution">
    <text evidence="5">The sequence shown here is derived from an EMBL/GenBank/DDBJ whole genome shotgun (WGS) entry which is preliminary data.</text>
</comment>
<dbReference type="Pfam" id="PF13637">
    <property type="entry name" value="Ank_4"/>
    <property type="match status" value="1"/>
</dbReference>
<sequence>MGEDAEEELTLDEQLIDSARYDEIEDVQAALSGGANVDAADEQGRTALHMASANGHLEIVRRLLSAGADAESKNAGSNTPLHFACLNGHLEVARALLEAGAKASVVNSAGRTPIDEALDKSAEDLVALIDEHSGTSTTDQGELIDAGDDAVEEKEGEGEGGDGEHRAEQEEKSG</sequence>
<feature type="repeat" description="ANK" evidence="3">
    <location>
        <begin position="76"/>
        <end position="108"/>
    </location>
</feature>
<proteinExistence type="predicted"/>
<dbReference type="EMBL" id="MU069790">
    <property type="protein sequence ID" value="KAF5833799.1"/>
    <property type="molecule type" value="Genomic_DNA"/>
</dbReference>
<dbReference type="SUPFAM" id="SSF48403">
    <property type="entry name" value="Ankyrin repeat"/>
    <property type="match status" value="1"/>
</dbReference>
<reference evidence="5" key="1">
    <citation type="submission" date="2017-08" db="EMBL/GenBank/DDBJ databases">
        <authorList>
            <person name="Polle J.E."/>
            <person name="Barry K."/>
            <person name="Cushman J."/>
            <person name="Schmutz J."/>
            <person name="Tran D."/>
            <person name="Hathwaick L.T."/>
            <person name="Yim W.C."/>
            <person name="Jenkins J."/>
            <person name="Mckie-Krisberg Z.M."/>
            <person name="Prochnik S."/>
            <person name="Lindquist E."/>
            <person name="Dockter R.B."/>
            <person name="Adam C."/>
            <person name="Molina H."/>
            <person name="Bunkerborg J."/>
            <person name="Jin E."/>
            <person name="Buchheim M."/>
            <person name="Magnuson J."/>
        </authorList>
    </citation>
    <scope>NUCLEOTIDE SEQUENCE</scope>
    <source>
        <strain evidence="5">CCAP 19/18</strain>
    </source>
</reference>
<keyword evidence="6" id="KW-1185">Reference proteome</keyword>
<name>A0ABQ7GGR4_DUNSA</name>
<feature type="repeat" description="ANK" evidence="3">
    <location>
        <begin position="43"/>
        <end position="75"/>
    </location>
</feature>
<dbReference type="InterPro" id="IPR036770">
    <property type="entry name" value="Ankyrin_rpt-contain_sf"/>
</dbReference>
<accession>A0ABQ7GGR4</accession>
<evidence type="ECO:0000256" key="4">
    <source>
        <dbReference type="SAM" id="MobiDB-lite"/>
    </source>
</evidence>
<organism evidence="5 6">
    <name type="scientific">Dunaliella salina</name>
    <name type="common">Green alga</name>
    <name type="synonym">Protococcus salinus</name>
    <dbReference type="NCBI Taxonomy" id="3046"/>
    <lineage>
        <taxon>Eukaryota</taxon>
        <taxon>Viridiplantae</taxon>
        <taxon>Chlorophyta</taxon>
        <taxon>core chlorophytes</taxon>
        <taxon>Chlorophyceae</taxon>
        <taxon>CS clade</taxon>
        <taxon>Chlamydomonadales</taxon>
        <taxon>Dunaliellaceae</taxon>
        <taxon>Dunaliella</taxon>
    </lineage>
</organism>
<feature type="region of interest" description="Disordered" evidence="4">
    <location>
        <begin position="130"/>
        <end position="174"/>
    </location>
</feature>
<keyword evidence="2 3" id="KW-0040">ANK repeat</keyword>
<evidence type="ECO:0000313" key="5">
    <source>
        <dbReference type="EMBL" id="KAF5833799.1"/>
    </source>
</evidence>